<dbReference type="RefSeq" id="WP_075740320.1">
    <property type="nucleotide sequence ID" value="NZ_CP016076.1"/>
</dbReference>
<sequence length="67" mass="7489">MSLPIYVVRVSREDNLWVAVVDGLLGGATEAVRLDTLDVEARDLISGLTDAEPDAFEIEWRYEQGRP</sequence>
<keyword evidence="2" id="KW-1185">Reference proteome</keyword>
<organism evidence="1 2">
    <name type="scientific">Actinoalloteichus fjordicus</name>
    <dbReference type="NCBI Taxonomy" id="1612552"/>
    <lineage>
        <taxon>Bacteria</taxon>
        <taxon>Bacillati</taxon>
        <taxon>Actinomycetota</taxon>
        <taxon>Actinomycetes</taxon>
        <taxon>Pseudonocardiales</taxon>
        <taxon>Pseudonocardiaceae</taxon>
        <taxon>Actinoalloteichus</taxon>
    </lineage>
</organism>
<dbReference type="EMBL" id="CP016076">
    <property type="protein sequence ID" value="APU14443.1"/>
    <property type="molecule type" value="Genomic_DNA"/>
</dbReference>
<evidence type="ECO:0000313" key="1">
    <source>
        <dbReference type="EMBL" id="APU14443.1"/>
    </source>
</evidence>
<gene>
    <name evidence="1" type="ORF">UA74_11915</name>
</gene>
<dbReference type="KEGG" id="acad:UA74_11915"/>
<proteinExistence type="predicted"/>
<accession>A0AAC9LAY0</accession>
<evidence type="ECO:0008006" key="3">
    <source>
        <dbReference type="Google" id="ProtNLM"/>
    </source>
</evidence>
<evidence type="ECO:0000313" key="2">
    <source>
        <dbReference type="Proteomes" id="UP000185511"/>
    </source>
</evidence>
<protein>
    <recommendedName>
        <fullName evidence="3">DUF1902 domain-containing protein</fullName>
    </recommendedName>
</protein>
<dbReference type="Proteomes" id="UP000185511">
    <property type="component" value="Chromosome"/>
</dbReference>
<reference evidence="2" key="1">
    <citation type="submission" date="2016-06" db="EMBL/GenBank/DDBJ databases">
        <title>Complete genome sequence of Actinoalloteichus fjordicus DSM 46855 (=ADI127-17), type strain of the new species Actinoalloteichus fjordicus.</title>
        <authorList>
            <person name="Ruckert C."/>
            <person name="Nouioui I."/>
            <person name="Willmese J."/>
            <person name="van Wezel G."/>
            <person name="Klenk H.-P."/>
            <person name="Kalinowski J."/>
            <person name="Zotchev S.B."/>
        </authorList>
    </citation>
    <scope>NUCLEOTIDE SEQUENCE [LARGE SCALE GENOMIC DNA]</scope>
    <source>
        <strain evidence="2">ADI127-7</strain>
    </source>
</reference>
<name>A0AAC9LAY0_9PSEU</name>
<dbReference type="AlphaFoldDB" id="A0AAC9LAY0"/>
<dbReference type="PROSITE" id="PS51300">
    <property type="entry name" value="NIRD"/>
    <property type="match status" value="1"/>
</dbReference>